<evidence type="ECO:0000313" key="2">
    <source>
        <dbReference type="Proteomes" id="UP001420932"/>
    </source>
</evidence>
<evidence type="ECO:0008006" key="3">
    <source>
        <dbReference type="Google" id="ProtNLM"/>
    </source>
</evidence>
<organism evidence="1 2">
    <name type="scientific">Stephania yunnanensis</name>
    <dbReference type="NCBI Taxonomy" id="152371"/>
    <lineage>
        <taxon>Eukaryota</taxon>
        <taxon>Viridiplantae</taxon>
        <taxon>Streptophyta</taxon>
        <taxon>Embryophyta</taxon>
        <taxon>Tracheophyta</taxon>
        <taxon>Spermatophyta</taxon>
        <taxon>Magnoliopsida</taxon>
        <taxon>Ranunculales</taxon>
        <taxon>Menispermaceae</taxon>
        <taxon>Menispermoideae</taxon>
        <taxon>Cissampelideae</taxon>
        <taxon>Stephania</taxon>
    </lineage>
</organism>
<sequence length="114" mass="12599">MGFLDHFSGLVSVKKRRKSKPMQTVDIKVKMDCDGCERRVRHAACSIKGLGKDSGGEQEGEQGECDRVCGCKQSVEEDKEHWEEGRYVALCGLQLGGLPLRLSGLRQESSGRLC</sequence>
<gene>
    <name evidence="1" type="ORF">Syun_022711</name>
</gene>
<reference evidence="1 2" key="1">
    <citation type="submission" date="2024-01" db="EMBL/GenBank/DDBJ databases">
        <title>Genome assemblies of Stephania.</title>
        <authorList>
            <person name="Yang L."/>
        </authorList>
    </citation>
    <scope>NUCLEOTIDE SEQUENCE [LARGE SCALE GENOMIC DNA]</scope>
    <source>
        <strain evidence="1">YNDBR</strain>
        <tissue evidence="1">Leaf</tissue>
    </source>
</reference>
<name>A0AAP0FA03_9MAGN</name>
<accession>A0AAP0FA03</accession>
<evidence type="ECO:0000313" key="1">
    <source>
        <dbReference type="EMBL" id="KAK9106700.1"/>
    </source>
</evidence>
<dbReference type="EMBL" id="JBBNAF010000010">
    <property type="protein sequence ID" value="KAK9106700.1"/>
    <property type="molecule type" value="Genomic_DNA"/>
</dbReference>
<keyword evidence="2" id="KW-1185">Reference proteome</keyword>
<protein>
    <recommendedName>
        <fullName evidence="3">HMA domain-containing protein</fullName>
    </recommendedName>
</protein>
<dbReference type="Proteomes" id="UP001420932">
    <property type="component" value="Unassembled WGS sequence"/>
</dbReference>
<proteinExistence type="predicted"/>
<dbReference type="AlphaFoldDB" id="A0AAP0FA03"/>
<comment type="caution">
    <text evidence="1">The sequence shown here is derived from an EMBL/GenBank/DDBJ whole genome shotgun (WGS) entry which is preliminary data.</text>
</comment>
<dbReference type="Gene3D" id="3.30.70.100">
    <property type="match status" value="1"/>
</dbReference>